<proteinExistence type="predicted"/>
<dbReference type="InterPro" id="IPR016181">
    <property type="entry name" value="Acyl_CoA_acyltransferase"/>
</dbReference>
<dbReference type="GO" id="GO:0016740">
    <property type="term" value="F:transferase activity"/>
    <property type="evidence" value="ECO:0007669"/>
    <property type="project" value="UniProtKB-KW"/>
</dbReference>
<dbReference type="RefSeq" id="WP_004466362.1">
    <property type="nucleotide sequence ID" value="NZ_CABKOL010000104.1"/>
</dbReference>
<sequence length="188" mass="21596">MPQIEVNQNTLCKLFHERMLIMDSFEKFHPVLTAHYTLDWLTQTQVKRVDDLFNQPNFTTVSAEKLPNQIFDTVKGINHVMQRVMNATELTWGITDSNDGSFKGIITISGFNRDDKTGIIDFTFVKNEARGLSEVIKRVVEFAKDHFDFTKLEVNLNAPATVISSILKENSFEPLDRHRFELDLSTAN</sequence>
<evidence type="ECO:0000313" key="2">
    <source>
        <dbReference type="Proteomes" id="UP000465035"/>
    </source>
</evidence>
<dbReference type="EMBL" id="CP047121">
    <property type="protein sequence ID" value="QHB52901.1"/>
    <property type="molecule type" value="Genomic_DNA"/>
</dbReference>
<dbReference type="SUPFAM" id="SSF55729">
    <property type="entry name" value="Acyl-CoA N-acyltransferases (Nat)"/>
    <property type="match status" value="1"/>
</dbReference>
<dbReference type="AlphaFoldDB" id="A0A6P1ECC3"/>
<organism evidence="1 2">
    <name type="scientific">Lentilactobacillus hilgardii</name>
    <name type="common">Lactobacillus hilgardii</name>
    <dbReference type="NCBI Taxonomy" id="1588"/>
    <lineage>
        <taxon>Bacteria</taxon>
        <taxon>Bacillati</taxon>
        <taxon>Bacillota</taxon>
        <taxon>Bacilli</taxon>
        <taxon>Lactobacillales</taxon>
        <taxon>Lactobacillaceae</taxon>
        <taxon>Lentilactobacillus</taxon>
    </lineage>
</organism>
<dbReference type="Proteomes" id="UP000465035">
    <property type="component" value="Chromosome"/>
</dbReference>
<dbReference type="GeneID" id="69059142"/>
<keyword evidence="1" id="KW-0808">Transferase</keyword>
<protein>
    <submittedName>
        <fullName evidence="1">N-acetyltransferase</fullName>
    </submittedName>
</protein>
<name>A0A6P1ECC3_LENHI</name>
<accession>A0A6P1ECC3</accession>
<dbReference type="Gene3D" id="3.40.630.30">
    <property type="match status" value="1"/>
</dbReference>
<evidence type="ECO:0000313" key="1">
    <source>
        <dbReference type="EMBL" id="QHB52901.1"/>
    </source>
</evidence>
<gene>
    <name evidence="1" type="ORF">GQR93_12230</name>
</gene>
<reference evidence="1 2" key="1">
    <citation type="submission" date="2019-12" db="EMBL/GenBank/DDBJ databases">
        <title>Lactobacillus hilgardii FLUB.</title>
        <authorList>
            <person name="Gustaw K."/>
        </authorList>
    </citation>
    <scope>NUCLEOTIDE SEQUENCE [LARGE SCALE GENOMIC DNA]</scope>
    <source>
        <strain evidence="1 2">FLUB</strain>
    </source>
</reference>